<dbReference type="EMBL" id="QFPX01000011">
    <property type="protein sequence ID" value="PZQ53912.1"/>
    <property type="molecule type" value="Genomic_DNA"/>
</dbReference>
<proteinExistence type="predicted"/>
<comment type="caution">
    <text evidence="2">The sequence shown here is derived from an EMBL/GenBank/DDBJ whole genome shotgun (WGS) entry which is preliminary data.</text>
</comment>
<keyword evidence="1" id="KW-1133">Transmembrane helix</keyword>
<feature type="transmembrane region" description="Helical" evidence="1">
    <location>
        <begin position="44"/>
        <end position="62"/>
    </location>
</feature>
<evidence type="ECO:0000256" key="1">
    <source>
        <dbReference type="SAM" id="Phobius"/>
    </source>
</evidence>
<gene>
    <name evidence="2" type="ORF">DI555_14355</name>
</gene>
<evidence type="ECO:0000313" key="2">
    <source>
        <dbReference type="EMBL" id="PZQ53912.1"/>
    </source>
</evidence>
<accession>A0A2W5NKF1</accession>
<protein>
    <submittedName>
        <fullName evidence="2">Uncharacterized protein</fullName>
    </submittedName>
</protein>
<keyword evidence="1" id="KW-0472">Membrane</keyword>
<sequence>MLFLRILAVVIGLSGIVVGLVWVAQGTGLLSWPSDSLMLDDRSWAVRGAVMAAVGAILLWLARRGNGTNDNHL</sequence>
<dbReference type="AlphaFoldDB" id="A0A2W5NKF1"/>
<dbReference type="Proteomes" id="UP000249082">
    <property type="component" value="Unassembled WGS sequence"/>
</dbReference>
<evidence type="ECO:0000313" key="3">
    <source>
        <dbReference type="Proteomes" id="UP000249082"/>
    </source>
</evidence>
<name>A0A2W5NKF1_9SPHN</name>
<keyword evidence="1" id="KW-0812">Transmembrane</keyword>
<feature type="transmembrane region" description="Helical" evidence="1">
    <location>
        <begin position="7"/>
        <end position="24"/>
    </location>
</feature>
<reference evidence="2 3" key="1">
    <citation type="submission" date="2017-08" db="EMBL/GenBank/DDBJ databases">
        <title>Infants hospitalized years apart are colonized by the same room-sourced microbial strains.</title>
        <authorList>
            <person name="Brooks B."/>
            <person name="Olm M.R."/>
            <person name="Firek B.A."/>
            <person name="Baker R."/>
            <person name="Thomas B.C."/>
            <person name="Morowitz M.J."/>
            <person name="Banfield J.F."/>
        </authorList>
    </citation>
    <scope>NUCLEOTIDE SEQUENCE [LARGE SCALE GENOMIC DNA]</scope>
    <source>
        <strain evidence="2">S2_005_002_R2_33</strain>
    </source>
</reference>
<organism evidence="2 3">
    <name type="scientific">Novosphingobium pentaromativorans</name>
    <dbReference type="NCBI Taxonomy" id="205844"/>
    <lineage>
        <taxon>Bacteria</taxon>
        <taxon>Pseudomonadati</taxon>
        <taxon>Pseudomonadota</taxon>
        <taxon>Alphaproteobacteria</taxon>
        <taxon>Sphingomonadales</taxon>
        <taxon>Sphingomonadaceae</taxon>
        <taxon>Novosphingobium</taxon>
    </lineage>
</organism>